<dbReference type="SUPFAM" id="SSF52172">
    <property type="entry name" value="CheY-like"/>
    <property type="match status" value="1"/>
</dbReference>
<dbReference type="SMART" id="SM00448">
    <property type="entry name" value="REC"/>
    <property type="match status" value="1"/>
</dbReference>
<dbReference type="GO" id="GO:0003677">
    <property type="term" value="F:DNA binding"/>
    <property type="evidence" value="ECO:0007669"/>
    <property type="project" value="UniProtKB-KW"/>
</dbReference>
<dbReference type="SUPFAM" id="SSF46894">
    <property type="entry name" value="C-terminal effector domain of the bipartite response regulators"/>
    <property type="match status" value="1"/>
</dbReference>
<dbReference type="InterPro" id="IPR051015">
    <property type="entry name" value="EvgA-like"/>
</dbReference>
<organism evidence="5 6">
    <name type="scientific">Methylobacterium durans</name>
    <dbReference type="NCBI Taxonomy" id="2202825"/>
    <lineage>
        <taxon>Bacteria</taxon>
        <taxon>Pseudomonadati</taxon>
        <taxon>Pseudomonadota</taxon>
        <taxon>Alphaproteobacteria</taxon>
        <taxon>Hyphomicrobiales</taxon>
        <taxon>Methylobacteriaceae</taxon>
        <taxon>Methylobacterium</taxon>
    </lineage>
</organism>
<gene>
    <name evidence="5" type="ORF">DK389_22145</name>
</gene>
<proteinExistence type="predicted"/>
<dbReference type="Proteomes" id="UP000245926">
    <property type="component" value="Chromosome"/>
</dbReference>
<protein>
    <recommendedName>
        <fullName evidence="7">DNA-binding response regulator</fullName>
    </recommendedName>
</protein>
<dbReference type="InterPro" id="IPR016032">
    <property type="entry name" value="Sig_transdc_resp-reg_C-effctor"/>
</dbReference>
<dbReference type="InterPro" id="IPR000792">
    <property type="entry name" value="Tscrpt_reg_LuxR_C"/>
</dbReference>
<dbReference type="PRINTS" id="PR00038">
    <property type="entry name" value="HTHLUXR"/>
</dbReference>
<evidence type="ECO:0000256" key="2">
    <source>
        <dbReference type="PROSITE-ProRule" id="PRU00169"/>
    </source>
</evidence>
<reference evidence="6" key="1">
    <citation type="submission" date="2018-05" db="EMBL/GenBank/DDBJ databases">
        <title>Complete Genome Sequence of Methylobacterium sp. 17SD2-17.</title>
        <authorList>
            <person name="Srinivasan S."/>
        </authorList>
    </citation>
    <scope>NUCLEOTIDE SEQUENCE [LARGE SCALE GENOMIC DNA]</scope>
    <source>
        <strain evidence="6">17SD2-17</strain>
    </source>
</reference>
<dbReference type="Pfam" id="PF00072">
    <property type="entry name" value="Response_reg"/>
    <property type="match status" value="1"/>
</dbReference>
<keyword evidence="2" id="KW-0597">Phosphoprotein</keyword>
<evidence type="ECO:0000313" key="5">
    <source>
        <dbReference type="EMBL" id="AWN42711.1"/>
    </source>
</evidence>
<dbReference type="EMBL" id="CP029550">
    <property type="protein sequence ID" value="AWN42711.1"/>
    <property type="molecule type" value="Genomic_DNA"/>
</dbReference>
<sequence length="220" mass="24117">MKEKLRVGLIDPHVLYRRNLCASLQSETDIEVVFEEDCPKDAINLLTIARPDVIIIDIFGIKAGDTALEMVASACPKAFVLVLTNIEQQNVVVRTMQLGARAYVLKNIDHRQIPEIVRIVSSGIEYVTPELKVPHWDRNTTTQSVGNIKSGFPGLNPDEEALLKLIADGLTNKEISANIGASVASVSSSVSKMLKKLNARDRLHAALLYAGSQKMEASQI</sequence>
<evidence type="ECO:0000259" key="3">
    <source>
        <dbReference type="PROSITE" id="PS50043"/>
    </source>
</evidence>
<dbReference type="Gene3D" id="3.40.50.2300">
    <property type="match status" value="1"/>
</dbReference>
<dbReference type="PANTHER" id="PTHR45566:SF2">
    <property type="entry name" value="NARL SUBFAMILY"/>
    <property type="match status" value="1"/>
</dbReference>
<dbReference type="InterPro" id="IPR001789">
    <property type="entry name" value="Sig_transdc_resp-reg_receiver"/>
</dbReference>
<keyword evidence="6" id="KW-1185">Reference proteome</keyword>
<evidence type="ECO:0000313" key="6">
    <source>
        <dbReference type="Proteomes" id="UP000245926"/>
    </source>
</evidence>
<evidence type="ECO:0008006" key="7">
    <source>
        <dbReference type="Google" id="ProtNLM"/>
    </source>
</evidence>
<dbReference type="OrthoDB" id="9814495at2"/>
<dbReference type="PANTHER" id="PTHR45566">
    <property type="entry name" value="HTH-TYPE TRANSCRIPTIONAL REGULATOR YHJB-RELATED"/>
    <property type="match status" value="1"/>
</dbReference>
<dbReference type="InterPro" id="IPR011006">
    <property type="entry name" value="CheY-like_superfamily"/>
</dbReference>
<dbReference type="PROSITE" id="PS50110">
    <property type="entry name" value="RESPONSE_REGULATORY"/>
    <property type="match status" value="1"/>
</dbReference>
<name>A0A2U8WAV2_9HYPH</name>
<dbReference type="GO" id="GO:0000160">
    <property type="term" value="P:phosphorelay signal transduction system"/>
    <property type="evidence" value="ECO:0007669"/>
    <property type="project" value="InterPro"/>
</dbReference>
<evidence type="ECO:0000259" key="4">
    <source>
        <dbReference type="PROSITE" id="PS50110"/>
    </source>
</evidence>
<feature type="domain" description="Response regulatory" evidence="4">
    <location>
        <begin position="6"/>
        <end position="121"/>
    </location>
</feature>
<dbReference type="Pfam" id="PF00196">
    <property type="entry name" value="GerE"/>
    <property type="match status" value="1"/>
</dbReference>
<dbReference type="PROSITE" id="PS50043">
    <property type="entry name" value="HTH_LUXR_2"/>
    <property type="match status" value="1"/>
</dbReference>
<dbReference type="KEGG" id="mets:DK389_22145"/>
<evidence type="ECO:0000256" key="1">
    <source>
        <dbReference type="ARBA" id="ARBA00023125"/>
    </source>
</evidence>
<dbReference type="GO" id="GO:0006355">
    <property type="term" value="P:regulation of DNA-templated transcription"/>
    <property type="evidence" value="ECO:0007669"/>
    <property type="project" value="InterPro"/>
</dbReference>
<keyword evidence="1" id="KW-0238">DNA-binding</keyword>
<dbReference type="AlphaFoldDB" id="A0A2U8WAV2"/>
<feature type="modified residue" description="4-aspartylphosphate" evidence="2">
    <location>
        <position position="57"/>
    </location>
</feature>
<dbReference type="SMART" id="SM00421">
    <property type="entry name" value="HTH_LUXR"/>
    <property type="match status" value="1"/>
</dbReference>
<dbReference type="RefSeq" id="WP_109892853.1">
    <property type="nucleotide sequence ID" value="NZ_CP029550.1"/>
</dbReference>
<feature type="domain" description="HTH luxR-type" evidence="3">
    <location>
        <begin position="148"/>
        <end position="213"/>
    </location>
</feature>
<accession>A0A2U8WAV2</accession>